<dbReference type="AlphaFoldDB" id="A0A7W6ZMK8"/>
<evidence type="ECO:0000256" key="4">
    <source>
        <dbReference type="ARBA" id="ARBA00022989"/>
    </source>
</evidence>
<dbReference type="Proteomes" id="UP000523431">
    <property type="component" value="Unassembled WGS sequence"/>
</dbReference>
<comment type="caution">
    <text evidence="7">The sequence shown here is derived from an EMBL/GenBank/DDBJ whole genome shotgun (WGS) entry which is preliminary data.</text>
</comment>
<feature type="transmembrane region" description="Helical" evidence="6">
    <location>
        <begin position="231"/>
        <end position="257"/>
    </location>
</feature>
<feature type="transmembrane region" description="Helical" evidence="6">
    <location>
        <begin position="263"/>
        <end position="284"/>
    </location>
</feature>
<dbReference type="InterPro" id="IPR044550">
    <property type="entry name" value="WzxE"/>
</dbReference>
<evidence type="ECO:0000256" key="3">
    <source>
        <dbReference type="ARBA" id="ARBA00022692"/>
    </source>
</evidence>
<feature type="transmembrane region" description="Helical" evidence="6">
    <location>
        <begin position="132"/>
        <end position="155"/>
    </location>
</feature>
<feature type="transmembrane region" description="Helical" evidence="6">
    <location>
        <begin position="191"/>
        <end position="210"/>
    </location>
</feature>
<keyword evidence="4 6" id="KW-1133">Transmembrane helix</keyword>
<feature type="transmembrane region" description="Helical" evidence="6">
    <location>
        <begin position="104"/>
        <end position="126"/>
    </location>
</feature>
<evidence type="ECO:0000313" key="8">
    <source>
        <dbReference type="Proteomes" id="UP000523431"/>
    </source>
</evidence>
<proteinExistence type="predicted"/>
<feature type="transmembrane region" description="Helical" evidence="6">
    <location>
        <begin position="378"/>
        <end position="398"/>
    </location>
</feature>
<dbReference type="GO" id="GO:0005886">
    <property type="term" value="C:plasma membrane"/>
    <property type="evidence" value="ECO:0007669"/>
    <property type="project" value="UniProtKB-SubCell"/>
</dbReference>
<dbReference type="Pfam" id="PF13440">
    <property type="entry name" value="Polysacc_synt_3"/>
    <property type="match status" value="1"/>
</dbReference>
<organism evidence="7 8">
    <name type="scientific">Rhizobium etli</name>
    <dbReference type="NCBI Taxonomy" id="29449"/>
    <lineage>
        <taxon>Bacteria</taxon>
        <taxon>Pseudomonadati</taxon>
        <taxon>Pseudomonadota</taxon>
        <taxon>Alphaproteobacteria</taxon>
        <taxon>Hyphomicrobiales</taxon>
        <taxon>Rhizobiaceae</taxon>
        <taxon>Rhizobium/Agrobacterium group</taxon>
        <taxon>Rhizobium</taxon>
    </lineage>
</organism>
<keyword evidence="2" id="KW-1003">Cell membrane</keyword>
<evidence type="ECO:0000256" key="5">
    <source>
        <dbReference type="ARBA" id="ARBA00023136"/>
    </source>
</evidence>
<keyword evidence="3 6" id="KW-0812">Transmembrane</keyword>
<dbReference type="GO" id="GO:0009246">
    <property type="term" value="P:enterobacterial common antigen biosynthetic process"/>
    <property type="evidence" value="ECO:0007669"/>
    <property type="project" value="InterPro"/>
</dbReference>
<feature type="transmembrane region" description="Helical" evidence="6">
    <location>
        <begin position="350"/>
        <end position="371"/>
    </location>
</feature>
<dbReference type="PANTHER" id="PTHR30250:SF11">
    <property type="entry name" value="O-ANTIGEN TRANSPORTER-RELATED"/>
    <property type="match status" value="1"/>
</dbReference>
<feature type="transmembrane region" description="Helical" evidence="6">
    <location>
        <begin position="167"/>
        <end position="185"/>
    </location>
</feature>
<dbReference type="InterPro" id="IPR050833">
    <property type="entry name" value="Poly_Biosynth_Transport"/>
</dbReference>
<reference evidence="7 8" key="1">
    <citation type="submission" date="2020-08" db="EMBL/GenBank/DDBJ databases">
        <title>Genomic Encyclopedia of Type Strains, Phase IV (KMG-V): Genome sequencing to study the core and pangenomes of soil and plant-associated prokaryotes.</title>
        <authorList>
            <person name="Whitman W."/>
        </authorList>
    </citation>
    <scope>NUCLEOTIDE SEQUENCE [LARGE SCALE GENOMIC DNA]</scope>
    <source>
        <strain evidence="7 8">SEMIA 489</strain>
    </source>
</reference>
<dbReference type="PANTHER" id="PTHR30250">
    <property type="entry name" value="PST FAMILY PREDICTED COLANIC ACID TRANSPORTER"/>
    <property type="match status" value="1"/>
</dbReference>
<sequence>MMTLRMIPPSGQTYTQILKSTMLMGGSSLVNVALSIVRNKALAVLLGPEGVGLLGLYTAILDIAQAIAGLGVSSSGVRRVAEAAGAGDEEKIARSATALRRISLVLGLLGGLLLAALAFPVSNFTFGDYQHAGGIVLLSLAVFFRIVSAGQAALIQGLRGIANLARINVLSGLFGTMISIPLIYLFGEQAIVPSLVAIAAVSVLPTWWYSKQISTRPPPMSAHQFGSEAKALFRLGVAFMASGLLTFGAAYAIRLIVLNEGGIVAAGLYQAAWALGGLYAGFILQAMGTDFYPRLTATADNNAECNRLVNEQAEISMLLAGPGLIATLTLAPLVMSLFYSAEFHGAVELLRWICLGMMLRIVAWPMGFIVLAKGAQTIFFWTEVAATLVHVGLAWLFVSKFGTTGAGTAFFGLYVWHSILIYVIVRRLTGFRWSRANRRHALLFLPASGLVVTAFLLLPAWSATVIGCVAVIVTGLYSLRMLVELLPPEAMPAIVRGWITKSA</sequence>
<keyword evidence="5 6" id="KW-0472">Membrane</keyword>
<protein>
    <submittedName>
        <fullName evidence="7">PST family polysaccharide transporter</fullName>
    </submittedName>
</protein>
<dbReference type="CDD" id="cd13125">
    <property type="entry name" value="MATE_like_10"/>
    <property type="match status" value="1"/>
</dbReference>
<evidence type="ECO:0000313" key="7">
    <source>
        <dbReference type="EMBL" id="MBB4538440.1"/>
    </source>
</evidence>
<evidence type="ECO:0000256" key="6">
    <source>
        <dbReference type="SAM" id="Phobius"/>
    </source>
</evidence>
<feature type="transmembrane region" description="Helical" evidence="6">
    <location>
        <begin position="441"/>
        <end position="458"/>
    </location>
</feature>
<feature type="transmembrane region" description="Helical" evidence="6">
    <location>
        <begin position="410"/>
        <end position="429"/>
    </location>
</feature>
<accession>A0A7W6ZMK8</accession>
<feature type="transmembrane region" description="Helical" evidence="6">
    <location>
        <begin position="317"/>
        <end position="338"/>
    </location>
</feature>
<dbReference type="EMBL" id="JACIID010000014">
    <property type="protein sequence ID" value="MBB4538440.1"/>
    <property type="molecule type" value="Genomic_DNA"/>
</dbReference>
<gene>
    <name evidence="7" type="ORF">GGE57_005223</name>
</gene>
<comment type="subcellular location">
    <subcellularLocation>
        <location evidence="1">Cell membrane</location>
        <topology evidence="1">Multi-pass membrane protein</topology>
    </subcellularLocation>
</comment>
<evidence type="ECO:0000256" key="1">
    <source>
        <dbReference type="ARBA" id="ARBA00004651"/>
    </source>
</evidence>
<evidence type="ECO:0000256" key="2">
    <source>
        <dbReference type="ARBA" id="ARBA00022475"/>
    </source>
</evidence>
<name>A0A7W6ZMK8_RHIET</name>